<dbReference type="PROSITE" id="PS50011">
    <property type="entry name" value="PROTEIN_KINASE_DOM"/>
    <property type="match status" value="1"/>
</dbReference>
<evidence type="ECO:0000256" key="11">
    <source>
        <dbReference type="ARBA" id="ARBA00047430"/>
    </source>
</evidence>
<feature type="domain" description="Protein kinase" evidence="14">
    <location>
        <begin position="145"/>
        <end position="418"/>
    </location>
</feature>
<dbReference type="InterPro" id="IPR000719">
    <property type="entry name" value="Prot_kinase_dom"/>
</dbReference>
<keyword evidence="6 12" id="KW-0547">Nucleotide-binding</keyword>
<gene>
    <name evidence="15" type="ORF">CLUP02_05339</name>
</gene>
<dbReference type="KEGG" id="clup:CLUP02_05339"/>
<dbReference type="GO" id="GO:0005524">
    <property type="term" value="F:ATP binding"/>
    <property type="evidence" value="ECO:0007669"/>
    <property type="project" value="UniProtKB-UniRule"/>
</dbReference>
<evidence type="ECO:0000256" key="9">
    <source>
        <dbReference type="ARBA" id="ARBA00022860"/>
    </source>
</evidence>
<dbReference type="Proteomes" id="UP000830671">
    <property type="component" value="Chromosome 3"/>
</dbReference>
<feature type="binding site" evidence="12">
    <location>
        <position position="176"/>
    </location>
    <ligand>
        <name>ATP</name>
        <dbReference type="ChEBI" id="CHEBI:30616"/>
    </ligand>
</feature>
<evidence type="ECO:0000256" key="6">
    <source>
        <dbReference type="ARBA" id="ARBA00022741"/>
    </source>
</evidence>
<evidence type="ECO:0000256" key="2">
    <source>
        <dbReference type="ARBA" id="ARBA00012434"/>
    </source>
</evidence>
<evidence type="ECO:0000256" key="10">
    <source>
        <dbReference type="ARBA" id="ARBA00047307"/>
    </source>
</evidence>
<evidence type="ECO:0000256" key="4">
    <source>
        <dbReference type="ARBA" id="ARBA00022553"/>
    </source>
</evidence>
<dbReference type="Pfam" id="PF00069">
    <property type="entry name" value="Pkinase"/>
    <property type="match status" value="2"/>
</dbReference>
<evidence type="ECO:0000256" key="1">
    <source>
        <dbReference type="ARBA" id="ARBA00005354"/>
    </source>
</evidence>
<evidence type="ECO:0000256" key="3">
    <source>
        <dbReference type="ARBA" id="ARBA00022527"/>
    </source>
</evidence>
<dbReference type="Gene3D" id="1.10.510.10">
    <property type="entry name" value="Transferase(Phosphotransferase) domain 1"/>
    <property type="match status" value="1"/>
</dbReference>
<evidence type="ECO:0000256" key="13">
    <source>
        <dbReference type="SAM" id="MobiDB-lite"/>
    </source>
</evidence>
<keyword evidence="9" id="KW-0112">Calmodulin-binding</keyword>
<sequence length="540" mass="61195">MLELYSLKYLLRSYFPLYPTSPSTQAPRATSTPTTPLPNPVQSTWEVSISNRCFSVLSRVEPSFCSIFLLQTYASLKLSLINVVCTPTADARLFSVPSSPRLCLSDHSTHTTLAATDNPASKMSFSNMLSRLQGQPESYDKKAKYRFGRTLGAGTYGIVREADGPTGKCAVKIILKKNVKGNERMVYDELDMLQRLKHPHIVKFVDWFESRDKYYIVTELATGGELFDRICEQGKFTEKDASQTIKQVLEAVNYLHQNNVVHRGKFCHYNLGAHFFLTSRSDLKPENLLYLTRDMESDLVLADFGIAKMLDRKDEVLTTMAGSFGYAAPEVMLKKGHGKPVDMWSMGVITYTLLCGYSPFRSENLQDLIDECSNAQVVFHERYWKDVSDDAKDFILHLLQPEPVKRWSSEEALHHPWLSGENATDHNLLPEIKAYMAKARLRRGIEMVKLANRIETLKAQEEDTEDSDFPADAISAADQSKHVGAHEVATGEKRSLSKTIKGAIFREVVLAKVREMKQQQDTLKVKEDAEKEHRRRSFQG</sequence>
<keyword evidence="3" id="KW-0723">Serine/threonine-protein kinase</keyword>
<keyword evidence="5" id="KW-0808">Transferase</keyword>
<dbReference type="PROSITE" id="PS00107">
    <property type="entry name" value="PROTEIN_KINASE_ATP"/>
    <property type="match status" value="1"/>
</dbReference>
<feature type="region of interest" description="Disordered" evidence="13">
    <location>
        <begin position="519"/>
        <end position="540"/>
    </location>
</feature>
<dbReference type="SMART" id="SM00220">
    <property type="entry name" value="S_TKc"/>
    <property type="match status" value="1"/>
</dbReference>
<dbReference type="FunFam" id="3.30.200.20:FF:000278">
    <property type="entry name" value="Calcium/calmodulin-dependent protein kinase II"/>
    <property type="match status" value="1"/>
</dbReference>
<dbReference type="SUPFAM" id="SSF56112">
    <property type="entry name" value="Protein kinase-like (PK-like)"/>
    <property type="match status" value="1"/>
</dbReference>
<comment type="catalytic activity">
    <reaction evidence="11">
        <text>L-seryl-[protein] + ATP = O-phospho-L-seryl-[protein] + ADP + H(+)</text>
        <dbReference type="Rhea" id="RHEA:17989"/>
        <dbReference type="Rhea" id="RHEA-COMP:9863"/>
        <dbReference type="Rhea" id="RHEA-COMP:11604"/>
        <dbReference type="ChEBI" id="CHEBI:15378"/>
        <dbReference type="ChEBI" id="CHEBI:29999"/>
        <dbReference type="ChEBI" id="CHEBI:30616"/>
        <dbReference type="ChEBI" id="CHEBI:83421"/>
        <dbReference type="ChEBI" id="CHEBI:456216"/>
        <dbReference type="EC" id="2.7.11.17"/>
    </reaction>
</comment>
<dbReference type="EC" id="2.7.11.17" evidence="2"/>
<feature type="compositionally biased region" description="Basic and acidic residues" evidence="13">
    <location>
        <begin position="519"/>
        <end position="532"/>
    </location>
</feature>
<evidence type="ECO:0000259" key="14">
    <source>
        <dbReference type="PROSITE" id="PS50011"/>
    </source>
</evidence>
<dbReference type="InterPro" id="IPR017441">
    <property type="entry name" value="Protein_kinase_ATP_BS"/>
</dbReference>
<evidence type="ECO:0000313" key="15">
    <source>
        <dbReference type="EMBL" id="UQC79859.1"/>
    </source>
</evidence>
<evidence type="ECO:0000313" key="16">
    <source>
        <dbReference type="Proteomes" id="UP000830671"/>
    </source>
</evidence>
<evidence type="ECO:0000256" key="8">
    <source>
        <dbReference type="ARBA" id="ARBA00022840"/>
    </source>
</evidence>
<evidence type="ECO:0000256" key="12">
    <source>
        <dbReference type="PROSITE-ProRule" id="PRU10141"/>
    </source>
</evidence>
<evidence type="ECO:0000256" key="5">
    <source>
        <dbReference type="ARBA" id="ARBA00022679"/>
    </source>
</evidence>
<dbReference type="CDD" id="cd05117">
    <property type="entry name" value="STKc_CAMK"/>
    <property type="match status" value="1"/>
</dbReference>
<comment type="catalytic activity">
    <reaction evidence="10">
        <text>L-threonyl-[protein] + ATP = O-phospho-L-threonyl-[protein] + ADP + H(+)</text>
        <dbReference type="Rhea" id="RHEA:46608"/>
        <dbReference type="Rhea" id="RHEA-COMP:11060"/>
        <dbReference type="Rhea" id="RHEA-COMP:11605"/>
        <dbReference type="ChEBI" id="CHEBI:15378"/>
        <dbReference type="ChEBI" id="CHEBI:30013"/>
        <dbReference type="ChEBI" id="CHEBI:30616"/>
        <dbReference type="ChEBI" id="CHEBI:61977"/>
        <dbReference type="ChEBI" id="CHEBI:456216"/>
        <dbReference type="EC" id="2.7.11.17"/>
    </reaction>
</comment>
<dbReference type="FunFam" id="1.10.510.10:FF:000449">
    <property type="entry name" value="Calcium/calmodulin-dependent protein kinase"/>
    <property type="match status" value="1"/>
</dbReference>
<name>A0A9Q8SM14_9PEZI</name>
<keyword evidence="8 12" id="KW-0067">ATP-binding</keyword>
<dbReference type="Gene3D" id="3.30.200.20">
    <property type="entry name" value="Phosphorylase Kinase, domain 1"/>
    <property type="match status" value="1"/>
</dbReference>
<reference evidence="15" key="1">
    <citation type="journal article" date="2021" name="Mol. Plant Microbe Interact.">
        <title>Complete Genome Sequence of the Plant-Pathogenic Fungus Colletotrichum lupini.</title>
        <authorList>
            <person name="Baroncelli R."/>
            <person name="Pensec F."/>
            <person name="Da Lio D."/>
            <person name="Boufleur T."/>
            <person name="Vicente I."/>
            <person name="Sarrocco S."/>
            <person name="Picot A."/>
            <person name="Baraldi E."/>
            <person name="Sukno S."/>
            <person name="Thon M."/>
            <person name="Le Floch G."/>
        </authorList>
    </citation>
    <scope>NUCLEOTIDE SEQUENCE</scope>
    <source>
        <strain evidence="15">IMI 504893</strain>
    </source>
</reference>
<proteinExistence type="inferred from homology"/>
<comment type="similarity">
    <text evidence="1">Belongs to the protein kinase superfamily. CAMK Ser/Thr protein kinase family. CaMK subfamily.</text>
</comment>
<dbReference type="GO" id="GO:0004683">
    <property type="term" value="F:calcium/calmodulin-dependent protein kinase activity"/>
    <property type="evidence" value="ECO:0007669"/>
    <property type="project" value="UniProtKB-EC"/>
</dbReference>
<dbReference type="RefSeq" id="XP_049141490.1">
    <property type="nucleotide sequence ID" value="XM_049284347.1"/>
</dbReference>
<dbReference type="PANTHER" id="PTHR24347">
    <property type="entry name" value="SERINE/THREONINE-PROTEIN KINASE"/>
    <property type="match status" value="1"/>
</dbReference>
<dbReference type="GO" id="GO:0005516">
    <property type="term" value="F:calmodulin binding"/>
    <property type="evidence" value="ECO:0007669"/>
    <property type="project" value="UniProtKB-KW"/>
</dbReference>
<keyword evidence="16" id="KW-1185">Reference proteome</keyword>
<evidence type="ECO:0000256" key="7">
    <source>
        <dbReference type="ARBA" id="ARBA00022777"/>
    </source>
</evidence>
<dbReference type="InterPro" id="IPR011009">
    <property type="entry name" value="Kinase-like_dom_sf"/>
</dbReference>
<protein>
    <recommendedName>
        <fullName evidence="2">calcium/calmodulin-dependent protein kinase</fullName>
        <ecNumber evidence="2">2.7.11.17</ecNumber>
    </recommendedName>
</protein>
<dbReference type="GeneID" id="73339357"/>
<dbReference type="AlphaFoldDB" id="A0A9Q8SM14"/>
<keyword evidence="7" id="KW-0418">Kinase</keyword>
<dbReference type="EMBL" id="CP019475">
    <property type="protein sequence ID" value="UQC79859.1"/>
    <property type="molecule type" value="Genomic_DNA"/>
</dbReference>
<organism evidence="15 16">
    <name type="scientific">Colletotrichum lupini</name>
    <dbReference type="NCBI Taxonomy" id="145971"/>
    <lineage>
        <taxon>Eukaryota</taxon>
        <taxon>Fungi</taxon>
        <taxon>Dikarya</taxon>
        <taxon>Ascomycota</taxon>
        <taxon>Pezizomycotina</taxon>
        <taxon>Sordariomycetes</taxon>
        <taxon>Hypocreomycetidae</taxon>
        <taxon>Glomerellales</taxon>
        <taxon>Glomerellaceae</taxon>
        <taxon>Colletotrichum</taxon>
        <taxon>Colletotrichum acutatum species complex</taxon>
    </lineage>
</organism>
<accession>A0A9Q8SM14</accession>
<keyword evidence="4" id="KW-0597">Phosphoprotein</keyword>